<protein>
    <recommendedName>
        <fullName evidence="5">Cobalt-precorrin-5B C(1)-methyltransferase</fullName>
        <ecNumber evidence="5">2.1.1.195</ecNumber>
    </recommendedName>
    <alternativeName>
        <fullName evidence="5">Cobalt-precorrin-6A synthase</fullName>
    </alternativeName>
</protein>
<dbReference type="InterPro" id="IPR002748">
    <property type="entry name" value="CbiD"/>
</dbReference>
<comment type="pathway">
    <text evidence="5">Cofactor biosynthesis; adenosylcobalamin biosynthesis; cob(II)yrinate a,c-diamide from sirohydrochlorin (anaerobic route): step 6/10.</text>
</comment>
<proteinExistence type="inferred from homology"/>
<dbReference type="HAMAP" id="MF_00787">
    <property type="entry name" value="CbiD"/>
    <property type="match status" value="1"/>
</dbReference>
<organism evidence="6 7">
    <name type="scientific">Aerophobetes bacterium</name>
    <dbReference type="NCBI Taxonomy" id="2030807"/>
    <lineage>
        <taxon>Bacteria</taxon>
        <taxon>Candidatus Aerophobota</taxon>
    </lineage>
</organism>
<keyword evidence="2 5" id="KW-0489">Methyltransferase</keyword>
<evidence type="ECO:0000313" key="6">
    <source>
        <dbReference type="EMBL" id="RLE11557.1"/>
    </source>
</evidence>
<keyword evidence="4 5" id="KW-0949">S-adenosyl-L-methionine</keyword>
<comment type="similarity">
    <text evidence="5">Belongs to the CbiD family.</text>
</comment>
<reference evidence="6 7" key="1">
    <citation type="submission" date="2018-06" db="EMBL/GenBank/DDBJ databases">
        <title>Extensive metabolic versatility and redundancy in microbially diverse, dynamic hydrothermal sediments.</title>
        <authorList>
            <person name="Dombrowski N."/>
            <person name="Teske A."/>
            <person name="Baker B.J."/>
        </authorList>
    </citation>
    <scope>NUCLEOTIDE SEQUENCE [LARGE SCALE GENOMIC DNA]</scope>
    <source>
        <strain evidence="6">B19_G9</strain>
    </source>
</reference>
<dbReference type="GO" id="GO:0032259">
    <property type="term" value="P:methylation"/>
    <property type="evidence" value="ECO:0007669"/>
    <property type="project" value="UniProtKB-KW"/>
</dbReference>
<evidence type="ECO:0000313" key="7">
    <source>
        <dbReference type="Proteomes" id="UP000267654"/>
    </source>
</evidence>
<evidence type="ECO:0000256" key="2">
    <source>
        <dbReference type="ARBA" id="ARBA00022603"/>
    </source>
</evidence>
<dbReference type="NCBIfam" id="NF000849">
    <property type="entry name" value="PRK00075.1-1"/>
    <property type="match status" value="1"/>
</dbReference>
<dbReference type="SUPFAM" id="SSF111342">
    <property type="entry name" value="CbiD-like"/>
    <property type="match status" value="1"/>
</dbReference>
<dbReference type="Pfam" id="PF01888">
    <property type="entry name" value="CbiD"/>
    <property type="match status" value="1"/>
</dbReference>
<dbReference type="InterPro" id="IPR036074">
    <property type="entry name" value="CbiD_sf"/>
</dbReference>
<sequence>MSEKFSPSLLGERNGLRRGYTTGTCAQAAAKAAAIMLTTGKIIKSVEVELPRGEKLCLPLIGQKIGENFAECGVIKDAGDDPDITDKVKVFCKVRITDRKEITIKGGQGVGVVTKPGLAIPVGDSAINPVPRKMIIKELSPYIPSGKGLEVVISVPGGEELAKKTWNPRLGIVGGISIIGTTGIVEPKSTSAYRASISLCLNVALASGYKVVFITPGYVGERVLKERLNVPEETIVKIGDYVGYTLKQCVTKKVKGVLLIGHIGKLAKVAAGLFNTHSKFGDARLETIAAYAGACGANSKVIKEILKLKLAEASIEILRKNNLMETFQMLAKRVVERSREYTEGKLKIGCILLSLKGDILGSEPKNLIRKEEWEKSILSV</sequence>
<dbReference type="PIRSF" id="PIRSF026782">
    <property type="entry name" value="CbiD"/>
    <property type="match status" value="1"/>
</dbReference>
<keyword evidence="3 5" id="KW-0808">Transferase</keyword>
<evidence type="ECO:0000256" key="4">
    <source>
        <dbReference type="ARBA" id="ARBA00022691"/>
    </source>
</evidence>
<comment type="function">
    <text evidence="5">Catalyzes the methylation of C-1 in cobalt-precorrin-5B to form cobalt-precorrin-6A.</text>
</comment>
<dbReference type="NCBIfam" id="TIGR00312">
    <property type="entry name" value="cbiD"/>
    <property type="match status" value="1"/>
</dbReference>
<dbReference type="GO" id="GO:0019251">
    <property type="term" value="P:anaerobic cobalamin biosynthetic process"/>
    <property type="evidence" value="ECO:0007669"/>
    <property type="project" value="UniProtKB-UniRule"/>
</dbReference>
<evidence type="ECO:0000256" key="3">
    <source>
        <dbReference type="ARBA" id="ARBA00022679"/>
    </source>
</evidence>
<dbReference type="Proteomes" id="UP000267654">
    <property type="component" value="Unassembled WGS sequence"/>
</dbReference>
<comment type="caution">
    <text evidence="6">The sequence shown here is derived from an EMBL/GenBank/DDBJ whole genome shotgun (WGS) entry which is preliminary data.</text>
</comment>
<dbReference type="EC" id="2.1.1.195" evidence="5"/>
<evidence type="ECO:0000256" key="1">
    <source>
        <dbReference type="ARBA" id="ARBA00022573"/>
    </source>
</evidence>
<keyword evidence="1 5" id="KW-0169">Cobalamin biosynthesis</keyword>
<dbReference type="AlphaFoldDB" id="A0A662DAM6"/>
<comment type="catalytic activity">
    <reaction evidence="5">
        <text>Co-precorrin-5B + S-adenosyl-L-methionine = Co-precorrin-6A + S-adenosyl-L-homocysteine</text>
        <dbReference type="Rhea" id="RHEA:26285"/>
        <dbReference type="ChEBI" id="CHEBI:57856"/>
        <dbReference type="ChEBI" id="CHEBI:59789"/>
        <dbReference type="ChEBI" id="CHEBI:60063"/>
        <dbReference type="ChEBI" id="CHEBI:60064"/>
        <dbReference type="EC" id="2.1.1.195"/>
    </reaction>
</comment>
<dbReference type="PANTHER" id="PTHR35863:SF1">
    <property type="entry name" value="COBALT-PRECORRIN-5B C(1)-METHYLTRANSFERASE"/>
    <property type="match status" value="1"/>
</dbReference>
<evidence type="ECO:0000256" key="5">
    <source>
        <dbReference type="HAMAP-Rule" id="MF_00787"/>
    </source>
</evidence>
<accession>A0A662DAM6</accession>
<dbReference type="Gene3D" id="3.30.2110.10">
    <property type="entry name" value="CbiD-like"/>
    <property type="match status" value="1"/>
</dbReference>
<name>A0A662DAM6_UNCAE</name>
<dbReference type="PANTHER" id="PTHR35863">
    <property type="entry name" value="COBALT-PRECORRIN-5B C(1)-METHYLTRANSFERASE"/>
    <property type="match status" value="1"/>
</dbReference>
<gene>
    <name evidence="5" type="primary">cbiD</name>
    <name evidence="6" type="ORF">DRI96_06010</name>
</gene>
<dbReference type="EMBL" id="QMQB01000233">
    <property type="protein sequence ID" value="RLE11557.1"/>
    <property type="molecule type" value="Genomic_DNA"/>
</dbReference>
<dbReference type="GO" id="GO:0008168">
    <property type="term" value="F:methyltransferase activity"/>
    <property type="evidence" value="ECO:0007669"/>
    <property type="project" value="UniProtKB-UniRule"/>
</dbReference>
<dbReference type="UniPathway" id="UPA00148">
    <property type="reaction ID" value="UER00227"/>
</dbReference>